<comment type="caution">
    <text evidence="2">The sequence shown here is derived from an EMBL/GenBank/DDBJ whole genome shotgun (WGS) entry which is preliminary data.</text>
</comment>
<sequence length="246" mass="26697">MKVTTAVLGALSAASVIMAGRHQKRVTREHSSNWSGAVVTGQNITGVSATFPVLDANIPKVNETGKDAYLATAWVGIDGYNATDDCPGLWQAGVQSENRDGDVSFMVWYELFPLSPVFIDLGNMTIGDLISVELSTDDSETEASVVMKNLNTGAEYKNSTAITQKLCFKAAEWILERTYTLSGLAGLLDFGTATFLNLTYTEGGNEFDTLPDSVILTDIYDDEKNDVRQTYTNNTKDTVTVKYLGS</sequence>
<name>A0AAI8YJ50_9PEZI</name>
<dbReference type="SUPFAM" id="SSF49899">
    <property type="entry name" value="Concanavalin A-like lectins/glucanases"/>
    <property type="match status" value="1"/>
</dbReference>
<dbReference type="Pfam" id="PF01828">
    <property type="entry name" value="Peptidase_A4"/>
    <property type="match status" value="1"/>
</dbReference>
<dbReference type="AlphaFoldDB" id="A0AAI8YJ50"/>
<organism evidence="2 3">
    <name type="scientific">Anthostomella pinea</name>
    <dbReference type="NCBI Taxonomy" id="933095"/>
    <lineage>
        <taxon>Eukaryota</taxon>
        <taxon>Fungi</taxon>
        <taxon>Dikarya</taxon>
        <taxon>Ascomycota</taxon>
        <taxon>Pezizomycotina</taxon>
        <taxon>Sordariomycetes</taxon>
        <taxon>Xylariomycetidae</taxon>
        <taxon>Xylariales</taxon>
        <taxon>Xylariaceae</taxon>
        <taxon>Anthostomella</taxon>
    </lineage>
</organism>
<dbReference type="CDD" id="cd13426">
    <property type="entry name" value="Peptidase_G1"/>
    <property type="match status" value="1"/>
</dbReference>
<dbReference type="PANTHER" id="PTHR37536">
    <property type="entry name" value="PUTATIVE (AFU_ORTHOLOGUE AFUA_3G02970)-RELATED"/>
    <property type="match status" value="1"/>
</dbReference>
<gene>
    <name evidence="2" type="ORF">KHLLAP_LOCUS7249</name>
</gene>
<accession>A0AAI8YJ50</accession>
<dbReference type="InterPro" id="IPR000250">
    <property type="entry name" value="Peptidase_G1"/>
</dbReference>
<dbReference type="EMBL" id="CAUWAG010000010">
    <property type="protein sequence ID" value="CAJ2506781.1"/>
    <property type="molecule type" value="Genomic_DNA"/>
</dbReference>
<reference evidence="2" key="1">
    <citation type="submission" date="2023-10" db="EMBL/GenBank/DDBJ databases">
        <authorList>
            <person name="Hackl T."/>
        </authorList>
    </citation>
    <scope>NUCLEOTIDE SEQUENCE</scope>
</reference>
<dbReference type="GO" id="GO:0006508">
    <property type="term" value="P:proteolysis"/>
    <property type="evidence" value="ECO:0007669"/>
    <property type="project" value="InterPro"/>
</dbReference>
<proteinExistence type="predicted"/>
<keyword evidence="3" id="KW-1185">Reference proteome</keyword>
<dbReference type="GO" id="GO:0070007">
    <property type="term" value="F:glutamic-type endopeptidase activity"/>
    <property type="evidence" value="ECO:0007669"/>
    <property type="project" value="InterPro"/>
</dbReference>
<evidence type="ECO:0000256" key="1">
    <source>
        <dbReference type="PIRSR" id="PIRSR600250-50"/>
    </source>
</evidence>
<dbReference type="InterPro" id="IPR013320">
    <property type="entry name" value="ConA-like_dom_sf"/>
</dbReference>
<feature type="active site" description="Proton acceptor" evidence="1">
    <location>
        <position position="176"/>
    </location>
</feature>
<protein>
    <submittedName>
        <fullName evidence="2">Uu.00g079670.m01.CDS01</fullName>
    </submittedName>
</protein>
<dbReference type="Proteomes" id="UP001295740">
    <property type="component" value="Unassembled WGS sequence"/>
</dbReference>
<dbReference type="Gene3D" id="2.60.120.700">
    <property type="entry name" value="Peptidase G1"/>
    <property type="match status" value="1"/>
</dbReference>
<evidence type="ECO:0000313" key="2">
    <source>
        <dbReference type="EMBL" id="CAJ2506781.1"/>
    </source>
</evidence>
<dbReference type="PANTHER" id="PTHR37536:SF1">
    <property type="entry name" value="ASPERGILLOPEPSIN, PUTAITVE (AFU_ORTHOLOGUE AFUA_7G01200)"/>
    <property type="match status" value="1"/>
</dbReference>
<dbReference type="InterPro" id="IPR038656">
    <property type="entry name" value="Peptidase_G1_sf"/>
</dbReference>
<evidence type="ECO:0000313" key="3">
    <source>
        <dbReference type="Proteomes" id="UP001295740"/>
    </source>
</evidence>